<dbReference type="RefSeq" id="YP_009498233.1">
    <property type="nucleotide sequence ID" value="NC_038056.1"/>
</dbReference>
<accession>A0A2Z4M942</accession>
<dbReference type="EMBL" id="MH319479">
    <property type="protein sequence ID" value="AWX53019.1"/>
    <property type="molecule type" value="Genomic_DNA"/>
</dbReference>
<dbReference type="AlphaFoldDB" id="A0A2Z4M942"/>
<keyword evidence="1" id="KW-0812">Transmembrane</keyword>
<evidence type="ECO:0000313" key="2">
    <source>
        <dbReference type="EMBL" id="AWX53019.1"/>
    </source>
</evidence>
<keyword evidence="1" id="KW-0472">Membrane</keyword>
<protein>
    <submittedName>
        <fullName evidence="2">Uncharacterized protein</fullName>
    </submittedName>
</protein>
<keyword evidence="1" id="KW-1133">Transmembrane helix</keyword>
<geneLocation type="mitochondrion" evidence="2"/>
<name>A0A2Z4M942_9AGAM</name>
<sequence length="231" mass="26376">MLNINFFLELILVLIAILVSNGILFSLKFLNTNKKNYLKIVYIKINNIGKDVLTPRVLIASNPIWLNSLESNSSDNLSINSFESSSSDTLSVNSLESSSSNTLSVNSLETNVSQNIIDNYNLENLRINEWTTLSNLDVVRPVDSLTVLNSQSLEQWREIVRDLHDLSIGSPPTLIQQVKFEELNILYSQDIIYFGITQPELRIIIEHVPTWQLFDPTINHFILTIMSYYHC</sequence>
<reference evidence="2" key="1">
    <citation type="journal article" date="2019" name="Int. J. Biol. Macromol.">
        <title>Characterization and comparative analysis of six complete mitochondrial genomes from ectomycorrhizal fungi of the Lactarius genus and phylogenetic analysis of the Agaricomycetes.</title>
        <authorList>
            <person name="Li Q."/>
            <person name="Wang Q."/>
            <person name="Jin X."/>
            <person name="Chen Z."/>
            <person name="Xiong C."/>
            <person name="Li P."/>
            <person name="Liu Q."/>
            <person name="Huang W."/>
        </authorList>
    </citation>
    <scope>NUCLEOTIDE SEQUENCE</scope>
</reference>
<gene>
    <name evidence="2" type="primary">orf231</name>
</gene>
<feature type="transmembrane region" description="Helical" evidence="1">
    <location>
        <begin position="6"/>
        <end position="30"/>
    </location>
</feature>
<evidence type="ECO:0000256" key="1">
    <source>
        <dbReference type="SAM" id="Phobius"/>
    </source>
</evidence>
<organism evidence="2">
    <name type="scientific">Lactifluus piperatus</name>
    <dbReference type="NCBI Taxonomy" id="71966"/>
    <lineage>
        <taxon>Eukaryota</taxon>
        <taxon>Fungi</taxon>
        <taxon>Dikarya</taxon>
        <taxon>Basidiomycota</taxon>
        <taxon>Agaricomycotina</taxon>
        <taxon>Agaricomycetes</taxon>
        <taxon>Russulales</taxon>
        <taxon>Russulaceae</taxon>
        <taxon>Lactifluus</taxon>
    </lineage>
</organism>
<dbReference type="GeneID" id="37500651"/>
<proteinExistence type="predicted"/>
<keyword evidence="2" id="KW-0496">Mitochondrion</keyword>